<name>A0A813HH39_POLGL</name>
<organism evidence="3 4">
    <name type="scientific">Polarella glacialis</name>
    <name type="common">Dinoflagellate</name>
    <dbReference type="NCBI Taxonomy" id="89957"/>
    <lineage>
        <taxon>Eukaryota</taxon>
        <taxon>Sar</taxon>
        <taxon>Alveolata</taxon>
        <taxon>Dinophyceae</taxon>
        <taxon>Suessiales</taxon>
        <taxon>Suessiaceae</taxon>
        <taxon>Polarella</taxon>
    </lineage>
</organism>
<dbReference type="Proteomes" id="UP000654075">
    <property type="component" value="Unassembled WGS sequence"/>
</dbReference>
<proteinExistence type="predicted"/>
<feature type="compositionally biased region" description="Acidic residues" evidence="2">
    <location>
        <begin position="356"/>
        <end position="378"/>
    </location>
</feature>
<keyword evidence="4" id="KW-1185">Reference proteome</keyword>
<dbReference type="AlphaFoldDB" id="A0A813HH39"/>
<evidence type="ECO:0000256" key="1">
    <source>
        <dbReference type="SAM" id="Coils"/>
    </source>
</evidence>
<feature type="compositionally biased region" description="Basic and acidic residues" evidence="2">
    <location>
        <begin position="321"/>
        <end position="334"/>
    </location>
</feature>
<feature type="compositionally biased region" description="Basic and acidic residues" evidence="2">
    <location>
        <begin position="387"/>
        <end position="396"/>
    </location>
</feature>
<gene>
    <name evidence="3" type="ORF">PGLA1383_LOCUS52194</name>
</gene>
<keyword evidence="1" id="KW-0175">Coiled coil</keyword>
<feature type="compositionally biased region" description="Basic residues" evidence="2">
    <location>
        <begin position="432"/>
        <end position="450"/>
    </location>
</feature>
<sequence>MSSSETGLGQPDRFFANWNPLPRLNLSEYEYTEQQLQDFEQIALNVNDNISSIIEDYRKLRREGWTNQHSRCMVHQALHEELSRAEAAALRKEKDISADASRTEAALQKERVISADVWSKKGSSAEKLLKSELASAWEAHEFRVSEAAAARRAEEQLRQQVAHASEARRSELNLRRQLEEAQRETQKAELRAGTSEVESLRRSLLDQKSELQAGSHEVDSLRESLESQKAECSAIECLAEAAAAEAQRQEALRSEELHVALRQHETAIMAAAQICIAALQKLRGRFGGAASKVGKTPTLESALDAVTQFVNAQTDNSGSDELPRPQESEGKIKAIGDASPAVNMYEADKEEQEEIATEIAEGDMGEVSEEEREYDVAVDEPAAQDTDQDRREKEEASSVEESSGKPVGATPAKIHETKSTELTEMDGIGKVRSSRRSRSRSKTRRKRGGRKVLGGQRKGGGSLGSSTSSVRTESL</sequence>
<feature type="region of interest" description="Disordered" evidence="2">
    <location>
        <begin position="313"/>
        <end position="337"/>
    </location>
</feature>
<evidence type="ECO:0000313" key="3">
    <source>
        <dbReference type="EMBL" id="CAE8636788.1"/>
    </source>
</evidence>
<protein>
    <submittedName>
        <fullName evidence="3">Uncharacterized protein</fullName>
    </submittedName>
</protein>
<feature type="region of interest" description="Disordered" evidence="2">
    <location>
        <begin position="356"/>
        <end position="475"/>
    </location>
</feature>
<accession>A0A813HH39</accession>
<dbReference type="EMBL" id="CAJNNV010031550">
    <property type="protein sequence ID" value="CAE8636788.1"/>
    <property type="molecule type" value="Genomic_DNA"/>
</dbReference>
<evidence type="ECO:0000256" key="2">
    <source>
        <dbReference type="SAM" id="MobiDB-lite"/>
    </source>
</evidence>
<feature type="coiled-coil region" evidence="1">
    <location>
        <begin position="147"/>
        <end position="231"/>
    </location>
</feature>
<reference evidence="3" key="1">
    <citation type="submission" date="2021-02" db="EMBL/GenBank/DDBJ databases">
        <authorList>
            <person name="Dougan E. K."/>
            <person name="Rhodes N."/>
            <person name="Thang M."/>
            <person name="Chan C."/>
        </authorList>
    </citation>
    <scope>NUCLEOTIDE SEQUENCE</scope>
</reference>
<evidence type="ECO:0000313" key="4">
    <source>
        <dbReference type="Proteomes" id="UP000654075"/>
    </source>
</evidence>
<comment type="caution">
    <text evidence="3">The sequence shown here is derived from an EMBL/GenBank/DDBJ whole genome shotgun (WGS) entry which is preliminary data.</text>
</comment>